<proteinExistence type="predicted"/>
<keyword evidence="5 9" id="KW-0472">Membrane</keyword>
<evidence type="ECO:0000256" key="5">
    <source>
        <dbReference type="ARBA" id="ARBA00023136"/>
    </source>
</evidence>
<keyword evidence="8" id="KW-0325">Glycoprotein</keyword>
<keyword evidence="3" id="KW-0677">Repeat</keyword>
<dbReference type="InterPro" id="IPR022342">
    <property type="entry name" value="TNFR_19"/>
</dbReference>
<comment type="caution">
    <text evidence="10">The sequence shown here is derived from an EMBL/GenBank/DDBJ whole genome shotgun (WGS) entry which is preliminary data.</text>
</comment>
<evidence type="ECO:0000256" key="1">
    <source>
        <dbReference type="ARBA" id="ARBA00004167"/>
    </source>
</evidence>
<evidence type="ECO:0000256" key="9">
    <source>
        <dbReference type="SAM" id="Phobius"/>
    </source>
</evidence>
<keyword evidence="6" id="KW-1015">Disulfide bond</keyword>
<protein>
    <submittedName>
        <fullName evidence="10">Uncharacterized protein</fullName>
    </submittedName>
</protein>
<dbReference type="PANTHER" id="PTHR12120">
    <property type="entry name" value="TNFR-CYS DOMAIN-CONTAINING PROTEIN"/>
    <property type="match status" value="1"/>
</dbReference>
<reference evidence="10 11" key="1">
    <citation type="submission" date="2022-11" db="EMBL/GenBank/DDBJ databases">
        <title>Whole genome sequence of Eschrichtius robustus ER-17-0199.</title>
        <authorList>
            <person name="Bruniche-Olsen A."/>
            <person name="Black A.N."/>
            <person name="Fields C.J."/>
            <person name="Walden K."/>
            <person name="Dewoody J.A."/>
        </authorList>
    </citation>
    <scope>NUCLEOTIDE SEQUENCE [LARGE SCALE GENOMIC DNA]</scope>
    <source>
        <strain evidence="10">ER-17-0199</strain>
        <tissue evidence="10">Blubber</tissue>
    </source>
</reference>
<dbReference type="GO" id="GO:0043123">
    <property type="term" value="P:positive regulation of canonical NF-kappaB signal transduction"/>
    <property type="evidence" value="ECO:0007669"/>
    <property type="project" value="InterPro"/>
</dbReference>
<keyword evidence="7" id="KW-0675">Receptor</keyword>
<evidence type="ECO:0000256" key="2">
    <source>
        <dbReference type="ARBA" id="ARBA00022692"/>
    </source>
</evidence>
<comment type="subcellular location">
    <subcellularLocation>
        <location evidence="1">Membrane</location>
        <topology evidence="1">Single-pass membrane protein</topology>
    </subcellularLocation>
</comment>
<keyword evidence="11" id="KW-1185">Reference proteome</keyword>
<dbReference type="GO" id="GO:0046330">
    <property type="term" value="P:positive regulation of JNK cascade"/>
    <property type="evidence" value="ECO:0007669"/>
    <property type="project" value="InterPro"/>
</dbReference>
<dbReference type="GO" id="GO:0038023">
    <property type="term" value="F:signaling receptor activity"/>
    <property type="evidence" value="ECO:0007669"/>
    <property type="project" value="InterPro"/>
</dbReference>
<evidence type="ECO:0000256" key="8">
    <source>
        <dbReference type="ARBA" id="ARBA00023180"/>
    </source>
</evidence>
<dbReference type="GO" id="GO:0005886">
    <property type="term" value="C:plasma membrane"/>
    <property type="evidence" value="ECO:0007669"/>
    <property type="project" value="TreeGrafter"/>
</dbReference>
<evidence type="ECO:0000256" key="6">
    <source>
        <dbReference type="ARBA" id="ARBA00023157"/>
    </source>
</evidence>
<sequence>MGGAAETLWVVPSLRKKALGSPRLRSDVLWERVYVVGGSAGGTAVLQVSCRGPVSGPCCSASLWVASSPVLLIHRIQTGLLVHAAPAPVKGTPESFAPKVEMTQMPHHPFCSSCRAPLTLVWPLKPLRRVSPLPSSSCDTEIHAGPEARKWNELPCTPGHLHTWTRGRSVVRRPVVWGARHLDTCTPGHGADPHATNVVPCRTETSQSLQTLSPRHMVYVPFPVAIRNVYEGTSKVNLVRIPSTASSPRDTALAAVICSALATVLLALLILCVIYCKRQFMEKKPSWSLRAQDLQYNGSELSCLDRPRLSTAAPHACCQCHRDSAQTCGKFSAWGPLGMRALKPQRTAPTQVSS</sequence>
<dbReference type="EMBL" id="JAIQCJ010002014">
    <property type="protein sequence ID" value="KAJ8785669.1"/>
    <property type="molecule type" value="Genomic_DNA"/>
</dbReference>
<gene>
    <name evidence="10" type="ORF">J1605_007266</name>
</gene>
<accession>A0AB34H204</accession>
<organism evidence="10 11">
    <name type="scientific">Eschrichtius robustus</name>
    <name type="common">California gray whale</name>
    <name type="synonym">Eschrichtius gibbosus</name>
    <dbReference type="NCBI Taxonomy" id="9764"/>
    <lineage>
        <taxon>Eukaryota</taxon>
        <taxon>Metazoa</taxon>
        <taxon>Chordata</taxon>
        <taxon>Craniata</taxon>
        <taxon>Vertebrata</taxon>
        <taxon>Euteleostomi</taxon>
        <taxon>Mammalia</taxon>
        <taxon>Eutheria</taxon>
        <taxon>Laurasiatheria</taxon>
        <taxon>Artiodactyla</taxon>
        <taxon>Whippomorpha</taxon>
        <taxon>Cetacea</taxon>
        <taxon>Mysticeti</taxon>
        <taxon>Eschrichtiidae</taxon>
        <taxon>Eschrichtius</taxon>
    </lineage>
</organism>
<dbReference type="PANTHER" id="PTHR12120:SF1">
    <property type="entry name" value="TUMOR NECROSIS FACTOR RECEPTOR SUPERFAMILY MEMBER 19"/>
    <property type="match status" value="1"/>
</dbReference>
<name>A0AB34H204_ESCRO</name>
<dbReference type="AlphaFoldDB" id="A0AB34H204"/>
<dbReference type="PRINTS" id="PR01969">
    <property type="entry name" value="TNFACTORR19"/>
</dbReference>
<evidence type="ECO:0000256" key="3">
    <source>
        <dbReference type="ARBA" id="ARBA00022737"/>
    </source>
</evidence>
<dbReference type="Proteomes" id="UP001159641">
    <property type="component" value="Unassembled WGS sequence"/>
</dbReference>
<evidence type="ECO:0000313" key="10">
    <source>
        <dbReference type="EMBL" id="KAJ8785669.1"/>
    </source>
</evidence>
<evidence type="ECO:0000256" key="7">
    <source>
        <dbReference type="ARBA" id="ARBA00023170"/>
    </source>
</evidence>
<dbReference type="InterPro" id="IPR047526">
    <property type="entry name" value="TNR19/27/EDAR"/>
</dbReference>
<keyword evidence="4 9" id="KW-1133">Transmembrane helix</keyword>
<feature type="transmembrane region" description="Helical" evidence="9">
    <location>
        <begin position="252"/>
        <end position="276"/>
    </location>
</feature>
<evidence type="ECO:0000313" key="11">
    <source>
        <dbReference type="Proteomes" id="UP001159641"/>
    </source>
</evidence>
<evidence type="ECO:0000256" key="4">
    <source>
        <dbReference type="ARBA" id="ARBA00022989"/>
    </source>
</evidence>
<keyword evidence="2 9" id="KW-0812">Transmembrane</keyword>